<evidence type="ECO:0000256" key="7">
    <source>
        <dbReference type="SAM" id="MobiDB-lite"/>
    </source>
</evidence>
<dbReference type="Ensembl" id="ENSMMDT00005028298.1">
    <property type="protein sequence ID" value="ENSMMDP00005027629.1"/>
    <property type="gene ID" value="ENSMMDG00005013258.1"/>
</dbReference>
<dbReference type="GeneID" id="115377982"/>
<dbReference type="GO" id="GO:0030490">
    <property type="term" value="P:maturation of SSU-rRNA"/>
    <property type="evidence" value="ECO:0007669"/>
    <property type="project" value="TreeGrafter"/>
</dbReference>
<feature type="region of interest" description="Disordered" evidence="7">
    <location>
        <begin position="1"/>
        <end position="27"/>
    </location>
</feature>
<keyword evidence="2 6" id="KW-0690">Ribosome biogenesis</keyword>
<reference evidence="10" key="3">
    <citation type="submission" date="2025-09" db="UniProtKB">
        <authorList>
            <consortium name="Ensembl"/>
        </authorList>
    </citation>
    <scope>IDENTIFICATION</scope>
</reference>
<evidence type="ECO:0000313" key="10">
    <source>
        <dbReference type="Ensembl" id="ENSMMDP00005027629.1"/>
    </source>
</evidence>
<evidence type="ECO:0000259" key="8">
    <source>
        <dbReference type="Pfam" id="PF04034"/>
    </source>
</evidence>
<dbReference type="InterPro" id="IPR007177">
    <property type="entry name" value="Tsr3_C"/>
</dbReference>
<keyword evidence="1 6" id="KW-0963">Cytoplasm</keyword>
<dbReference type="PANTHER" id="PTHR20426">
    <property type="entry name" value="RIBOSOME BIOGENESIS PROTEIN TSR3 HOMOLOG"/>
    <property type="match status" value="1"/>
</dbReference>
<keyword evidence="11" id="KW-1185">Reference proteome</keyword>
<dbReference type="AlphaFoldDB" id="A0A667YUZ3"/>
<comment type="catalytic activity">
    <reaction evidence="6">
        <text>an N(1)-methylpseudouridine in rRNA + S-adenosyl-L-methionine = N(1)-methyl-N(3)-[(3S)-3-amino-3-carboxypropyl]pseudouridine in rRNA + S-methyl-5'-thioadenosine + H(+)</text>
        <dbReference type="Rhea" id="RHEA:63296"/>
        <dbReference type="Rhea" id="RHEA-COMP:11634"/>
        <dbReference type="Rhea" id="RHEA-COMP:16310"/>
        <dbReference type="ChEBI" id="CHEBI:15378"/>
        <dbReference type="ChEBI" id="CHEBI:17509"/>
        <dbReference type="ChEBI" id="CHEBI:59789"/>
        <dbReference type="ChEBI" id="CHEBI:74890"/>
        <dbReference type="ChEBI" id="CHEBI:146234"/>
        <dbReference type="EC" id="2.5.1.157"/>
    </reaction>
</comment>
<dbReference type="RefSeq" id="XP_029933936.1">
    <property type="nucleotide sequence ID" value="XM_030078076.1"/>
</dbReference>
<dbReference type="GO" id="GO:0000455">
    <property type="term" value="P:enzyme-directed rRNA pseudouridine synthesis"/>
    <property type="evidence" value="ECO:0007669"/>
    <property type="project" value="UniProtKB-UniRule"/>
</dbReference>
<organism evidence="10 11">
    <name type="scientific">Myripristis murdjan</name>
    <name type="common">pinecone soldierfish</name>
    <dbReference type="NCBI Taxonomy" id="586833"/>
    <lineage>
        <taxon>Eukaryota</taxon>
        <taxon>Metazoa</taxon>
        <taxon>Chordata</taxon>
        <taxon>Craniata</taxon>
        <taxon>Vertebrata</taxon>
        <taxon>Euteleostomi</taxon>
        <taxon>Actinopterygii</taxon>
        <taxon>Neopterygii</taxon>
        <taxon>Teleostei</taxon>
        <taxon>Neoteleostei</taxon>
        <taxon>Acanthomorphata</taxon>
        <taxon>Holocentriformes</taxon>
        <taxon>Holocentridae</taxon>
        <taxon>Myripristis</taxon>
    </lineage>
</organism>
<dbReference type="GO" id="GO:1904047">
    <property type="term" value="F:S-adenosyl-L-methionine binding"/>
    <property type="evidence" value="ECO:0007669"/>
    <property type="project" value="UniProtKB-UniRule"/>
</dbReference>
<dbReference type="EC" id="2.5.1.157" evidence="6"/>
<feature type="domain" description="16S/18S rRNA aminocarboxypropyltransferase Tsr3 C-terminal" evidence="8">
    <location>
        <begin position="96"/>
        <end position="222"/>
    </location>
</feature>
<feature type="region of interest" description="Disordered" evidence="7">
    <location>
        <begin position="243"/>
        <end position="303"/>
    </location>
</feature>
<comment type="subcellular location">
    <subcellularLocation>
        <location evidence="6">Cytoplasm</location>
    </subcellularLocation>
</comment>
<dbReference type="HAMAP" id="MF_01116">
    <property type="entry name" value="TSR3"/>
    <property type="match status" value="1"/>
</dbReference>
<evidence type="ECO:0000256" key="6">
    <source>
        <dbReference type="HAMAP-Rule" id="MF_03146"/>
    </source>
</evidence>
<evidence type="ECO:0000256" key="1">
    <source>
        <dbReference type="ARBA" id="ARBA00022490"/>
    </source>
</evidence>
<feature type="domain" description="RNase L inhibitor RLI-like possible metal-binding" evidence="9">
    <location>
        <begin position="59"/>
        <end position="92"/>
    </location>
</feature>
<comment type="catalytic activity">
    <reaction evidence="6">
        <text>N(1)-methylpseudouridine(1248) in human 18S rRNA + S-adenosyl-L-methionine = N(1)-methyl-N(3)-[(3S)-3-amino-3-carboxypropyl]pseudouridine(1248) in human 18S rRNA + S-methyl-5'-thioadenosine + H(+)</text>
        <dbReference type="Rhea" id="RHEA:63292"/>
        <dbReference type="Rhea" id="RHEA-COMP:11639"/>
        <dbReference type="Rhea" id="RHEA-COMP:16308"/>
        <dbReference type="ChEBI" id="CHEBI:15378"/>
        <dbReference type="ChEBI" id="CHEBI:17509"/>
        <dbReference type="ChEBI" id="CHEBI:59789"/>
        <dbReference type="ChEBI" id="CHEBI:74890"/>
        <dbReference type="ChEBI" id="CHEBI:146234"/>
    </reaction>
</comment>
<dbReference type="Pfam" id="PF04034">
    <property type="entry name" value="Ribo_biogen_C"/>
    <property type="match status" value="1"/>
</dbReference>
<sequence>MGRKKQGKQFRPESKGKDKRHKMKGKSLETFTEEMQNALEASLHPEEGAEALKVKLPCPLAMWELGHCDPKRCTGRKLVRKGFVRNLRLNQRFNGLILSPMGTKYVTPADREIVAQSGLAVIDCSWAKLEETPFNKMIGSHPRLLPYLVAANPVNYGKPCKLSCVEAFAATFCIVGFEDLAVLLLKKFKWGTVFLELNKVLLQRYAACQSEEELLSVEQEYLSAAPEEDDIDPFDVDSGRDCVNLNRPRCAPEDEESDSSEESDASDEEQAEDEQTESNNESETLSGHHERGSKPMCSSGVNI</sequence>
<feature type="binding site" evidence="6">
    <location>
        <position position="122"/>
    </location>
    <ligand>
        <name>S-adenosyl-L-methionine</name>
        <dbReference type="ChEBI" id="CHEBI:59789"/>
    </ligand>
</feature>
<evidence type="ECO:0000256" key="5">
    <source>
        <dbReference type="ARBA" id="ARBA00022691"/>
    </source>
</evidence>
<protein>
    <recommendedName>
        <fullName evidence="6">18S rRNA aminocarboxypropyltransferase</fullName>
        <ecNumber evidence="6">2.5.1.157</ecNumber>
    </recommendedName>
</protein>
<evidence type="ECO:0000256" key="3">
    <source>
        <dbReference type="ARBA" id="ARBA00022552"/>
    </source>
</evidence>
<gene>
    <name evidence="10" type="primary">TSR3</name>
    <name evidence="10" type="synonym">tsr3</name>
</gene>
<dbReference type="InterPro" id="IPR007209">
    <property type="entry name" value="RNaseL-inhib-like_metal-bd_dom"/>
</dbReference>
<dbReference type="CTD" id="115939"/>
<feature type="compositionally biased region" description="Acidic residues" evidence="7">
    <location>
        <begin position="253"/>
        <end position="276"/>
    </location>
</feature>
<dbReference type="GO" id="GO:0005737">
    <property type="term" value="C:cytoplasm"/>
    <property type="evidence" value="ECO:0007669"/>
    <property type="project" value="UniProtKB-SubCell"/>
</dbReference>
<keyword evidence="3 6" id="KW-0698">rRNA processing</keyword>
<proteinExistence type="inferred from homology"/>
<name>A0A667YUZ3_9TELE</name>
<accession>A0A667YUZ3</accession>
<evidence type="ECO:0000313" key="11">
    <source>
        <dbReference type="Proteomes" id="UP000472263"/>
    </source>
</evidence>
<evidence type="ECO:0000259" key="9">
    <source>
        <dbReference type="Pfam" id="PF04068"/>
    </source>
</evidence>
<keyword evidence="4 6" id="KW-0808">Transferase</keyword>
<feature type="binding site" evidence="6">
    <location>
        <position position="74"/>
    </location>
    <ligand>
        <name>S-adenosyl-L-methionine</name>
        <dbReference type="ChEBI" id="CHEBI:59789"/>
    </ligand>
</feature>
<dbReference type="Pfam" id="PF04068">
    <property type="entry name" value="Fer4_RLI"/>
    <property type="match status" value="1"/>
</dbReference>
<comment type="similarity">
    <text evidence="6">Belongs to the TDD superfamily. TSR3 family.</text>
</comment>
<dbReference type="PANTHER" id="PTHR20426:SF0">
    <property type="entry name" value="18S RRNA AMINOCARBOXYPROPYLTRANSFERASE"/>
    <property type="match status" value="1"/>
</dbReference>
<comment type="caution">
    <text evidence="6">Lacks conserved residue(s) required for the propagation of feature annotation.</text>
</comment>
<keyword evidence="5 6" id="KW-0949">S-adenosyl-L-methionine</keyword>
<evidence type="ECO:0000256" key="2">
    <source>
        <dbReference type="ARBA" id="ARBA00022517"/>
    </source>
</evidence>
<feature type="binding site" evidence="6">
    <location>
        <position position="145"/>
    </location>
    <ligand>
        <name>S-adenosyl-L-methionine</name>
        <dbReference type="ChEBI" id="CHEBI:59789"/>
    </ligand>
</feature>
<reference evidence="10" key="1">
    <citation type="submission" date="2019-06" db="EMBL/GenBank/DDBJ databases">
        <authorList>
            <consortium name="Wellcome Sanger Institute Data Sharing"/>
        </authorList>
    </citation>
    <scope>NUCLEOTIDE SEQUENCE [LARGE SCALE GENOMIC DNA]</scope>
</reference>
<evidence type="ECO:0000256" key="4">
    <source>
        <dbReference type="ARBA" id="ARBA00022679"/>
    </source>
</evidence>
<dbReference type="InterPro" id="IPR022968">
    <property type="entry name" value="Tsr3-like"/>
</dbReference>
<dbReference type="InParanoid" id="A0A667YUZ3"/>
<dbReference type="GeneTree" id="ENSGT00390000014665"/>
<reference evidence="10" key="2">
    <citation type="submission" date="2025-08" db="UniProtKB">
        <authorList>
            <consortium name="Ensembl"/>
        </authorList>
    </citation>
    <scope>IDENTIFICATION</scope>
</reference>
<dbReference type="GO" id="GO:0106388">
    <property type="term" value="F:rRNA small subunit aminocarboxypropyltransferase activity"/>
    <property type="evidence" value="ECO:0007669"/>
    <property type="project" value="UniProtKB-EC"/>
</dbReference>
<dbReference type="OrthoDB" id="10262062at2759"/>
<dbReference type="Proteomes" id="UP000472263">
    <property type="component" value="Chromosome 19"/>
</dbReference>
<dbReference type="NCBIfam" id="NF002621">
    <property type="entry name" value="PRK02287.1"/>
    <property type="match status" value="1"/>
</dbReference>
<comment type="function">
    <text evidence="6">Aminocarboxypropyltransferase that catalyzes the aminocarboxypropyl transfer on pseudouridine at position 1248 (Psi1248) in 18S rRNA. It constitutes the last step in biosynthesis of the hypermodified N1-methyl-N3-(3-amino-3-carboxypropyl) pseudouridine (m1acp3-Psi) conserved in eukaryotic 18S rRNA.</text>
</comment>